<evidence type="ECO:0000313" key="2">
    <source>
        <dbReference type="EMBL" id="KAG1346439.1"/>
    </source>
</evidence>
<dbReference type="OrthoDB" id="786368at2759"/>
<organism evidence="2 3">
    <name type="scientific">Cocos nucifera</name>
    <name type="common">Coconut palm</name>
    <dbReference type="NCBI Taxonomy" id="13894"/>
    <lineage>
        <taxon>Eukaryota</taxon>
        <taxon>Viridiplantae</taxon>
        <taxon>Streptophyta</taxon>
        <taxon>Embryophyta</taxon>
        <taxon>Tracheophyta</taxon>
        <taxon>Spermatophyta</taxon>
        <taxon>Magnoliopsida</taxon>
        <taxon>Liliopsida</taxon>
        <taxon>Arecaceae</taxon>
        <taxon>Arecoideae</taxon>
        <taxon>Cocoseae</taxon>
        <taxon>Attaleinae</taxon>
        <taxon>Cocos</taxon>
    </lineage>
</organism>
<gene>
    <name evidence="2" type="ORF">COCNU_06G002680</name>
</gene>
<dbReference type="InterPro" id="IPR036514">
    <property type="entry name" value="SGNH_hydro_sf"/>
</dbReference>
<accession>A0A8K0IA58</accession>
<reference evidence="2" key="2">
    <citation type="submission" date="2019-07" db="EMBL/GenBank/DDBJ databases">
        <authorList>
            <person name="Yang Y."/>
            <person name="Bocs S."/>
            <person name="Baudouin L."/>
        </authorList>
    </citation>
    <scope>NUCLEOTIDE SEQUENCE</scope>
    <source>
        <tissue evidence="2">Spear leaf of Hainan Tall coconut</tissue>
    </source>
</reference>
<dbReference type="AlphaFoldDB" id="A0A8K0IA58"/>
<sequence>MASGRLLFQLFLLTSFIAVFLVLVNTIPATTYHPFISMNTSPITSCYTSIFSFGDSLADTGNFLHYSSNNSGPVAQLPYGKTYFHRATGRFSDGRLVIDFIGV</sequence>
<name>A0A8K0IA58_COCNU</name>
<dbReference type="EMBL" id="CM017877">
    <property type="protein sequence ID" value="KAG1346439.1"/>
    <property type="molecule type" value="Genomic_DNA"/>
</dbReference>
<evidence type="ECO:0000313" key="3">
    <source>
        <dbReference type="Proteomes" id="UP000797356"/>
    </source>
</evidence>
<proteinExistence type="inferred from homology"/>
<evidence type="ECO:0000256" key="1">
    <source>
        <dbReference type="ARBA" id="ARBA00008668"/>
    </source>
</evidence>
<comment type="similarity">
    <text evidence="1">Belongs to the 'GDSL' lipolytic enzyme family.</text>
</comment>
<protein>
    <submittedName>
        <fullName evidence="2">Putative GDSL esterase/lipase</fullName>
    </submittedName>
</protein>
<dbReference type="Proteomes" id="UP000797356">
    <property type="component" value="Chromosome 6"/>
</dbReference>
<dbReference type="PANTHER" id="PTHR22835:SF663">
    <property type="entry name" value="LIPASE-LIKE"/>
    <property type="match status" value="1"/>
</dbReference>
<reference evidence="2" key="1">
    <citation type="journal article" date="2017" name="Gigascience">
        <title>The genome draft of coconut (Cocos nucifera).</title>
        <authorList>
            <person name="Xiao Y."/>
            <person name="Xu P."/>
            <person name="Fan H."/>
            <person name="Baudouin L."/>
            <person name="Xia W."/>
            <person name="Bocs S."/>
            <person name="Xu J."/>
            <person name="Li Q."/>
            <person name="Guo A."/>
            <person name="Zhou L."/>
            <person name="Li J."/>
            <person name="Wu Y."/>
            <person name="Ma Z."/>
            <person name="Armero A."/>
            <person name="Issali A.E."/>
            <person name="Liu N."/>
            <person name="Peng M."/>
            <person name="Yang Y."/>
        </authorList>
    </citation>
    <scope>NUCLEOTIDE SEQUENCE</scope>
    <source>
        <tissue evidence="2">Spear leaf of Hainan Tall coconut</tissue>
    </source>
</reference>
<dbReference type="Gene3D" id="3.40.50.1110">
    <property type="entry name" value="SGNH hydrolase"/>
    <property type="match status" value="1"/>
</dbReference>
<keyword evidence="3" id="KW-1185">Reference proteome</keyword>
<dbReference type="PANTHER" id="PTHR22835">
    <property type="entry name" value="ZINC FINGER FYVE DOMAIN CONTAINING PROTEIN"/>
    <property type="match status" value="1"/>
</dbReference>
<comment type="caution">
    <text evidence="2">The sequence shown here is derived from an EMBL/GenBank/DDBJ whole genome shotgun (WGS) entry which is preliminary data.</text>
</comment>